<evidence type="ECO:0000313" key="3">
    <source>
        <dbReference type="Proteomes" id="UP001163046"/>
    </source>
</evidence>
<evidence type="ECO:0000313" key="2">
    <source>
        <dbReference type="EMBL" id="KAJ7355027.1"/>
    </source>
</evidence>
<dbReference type="PROSITE" id="PS50004">
    <property type="entry name" value="C2"/>
    <property type="match status" value="1"/>
</dbReference>
<dbReference type="SUPFAM" id="SSF49562">
    <property type="entry name" value="C2 domain (Calcium/lipid-binding domain, CaLB)"/>
    <property type="match status" value="1"/>
</dbReference>
<proteinExistence type="predicted"/>
<dbReference type="InterPro" id="IPR035892">
    <property type="entry name" value="C2_domain_sf"/>
</dbReference>
<reference evidence="2" key="1">
    <citation type="submission" date="2023-01" db="EMBL/GenBank/DDBJ databases">
        <title>Genome assembly of the deep-sea coral Lophelia pertusa.</title>
        <authorList>
            <person name="Herrera S."/>
            <person name="Cordes E."/>
        </authorList>
    </citation>
    <scope>NUCLEOTIDE SEQUENCE</scope>
    <source>
        <strain evidence="2">USNM1676648</strain>
        <tissue evidence="2">Polyp</tissue>
    </source>
</reference>
<dbReference type="Proteomes" id="UP001163046">
    <property type="component" value="Unassembled WGS sequence"/>
</dbReference>
<dbReference type="Gene3D" id="2.60.40.150">
    <property type="entry name" value="C2 domain"/>
    <property type="match status" value="1"/>
</dbReference>
<accession>A0A9W9YNB4</accession>
<evidence type="ECO:0000259" key="1">
    <source>
        <dbReference type="PROSITE" id="PS50004"/>
    </source>
</evidence>
<gene>
    <name evidence="2" type="primary">CAPN6_5</name>
    <name evidence="2" type="ORF">OS493_028695</name>
</gene>
<sequence>MLVCLMNSKACSNPAVGLDNMSVDPYALIMCEGKTVRTPTLKDTRNPEWHSSALFFVRRPKKTHLVVQIWDRNDFCDSFLGQAKMTIDINNRTVVLSHQLMGRRRQHNENMPGAVTLEIACYHDLLAV</sequence>
<comment type="caution">
    <text evidence="2">The sequence shown here is derived from an EMBL/GenBank/DDBJ whole genome shotgun (WGS) entry which is preliminary data.</text>
</comment>
<protein>
    <submittedName>
        <fullName evidence="2">Calpain-6</fullName>
    </submittedName>
</protein>
<feature type="domain" description="C2" evidence="1">
    <location>
        <begin position="1"/>
        <end position="104"/>
    </location>
</feature>
<dbReference type="AlphaFoldDB" id="A0A9W9YNB4"/>
<name>A0A9W9YNB4_9CNID</name>
<dbReference type="EMBL" id="MU827329">
    <property type="protein sequence ID" value="KAJ7355027.1"/>
    <property type="molecule type" value="Genomic_DNA"/>
</dbReference>
<keyword evidence="3" id="KW-1185">Reference proteome</keyword>
<dbReference type="InterPro" id="IPR000008">
    <property type="entry name" value="C2_dom"/>
</dbReference>
<organism evidence="2 3">
    <name type="scientific">Desmophyllum pertusum</name>
    <dbReference type="NCBI Taxonomy" id="174260"/>
    <lineage>
        <taxon>Eukaryota</taxon>
        <taxon>Metazoa</taxon>
        <taxon>Cnidaria</taxon>
        <taxon>Anthozoa</taxon>
        <taxon>Hexacorallia</taxon>
        <taxon>Scleractinia</taxon>
        <taxon>Caryophylliina</taxon>
        <taxon>Caryophylliidae</taxon>
        <taxon>Desmophyllum</taxon>
    </lineage>
</organism>
<dbReference type="Pfam" id="PF00168">
    <property type="entry name" value="C2"/>
    <property type="match status" value="1"/>
</dbReference>
<dbReference type="OrthoDB" id="424753at2759"/>